<reference evidence="1" key="2">
    <citation type="journal article" date="2024" name="Plant">
        <title>Genomic evolution and insights into agronomic trait innovations of Sesamum species.</title>
        <authorList>
            <person name="Miao H."/>
            <person name="Wang L."/>
            <person name="Qu L."/>
            <person name="Liu H."/>
            <person name="Sun Y."/>
            <person name="Le M."/>
            <person name="Wang Q."/>
            <person name="Wei S."/>
            <person name="Zheng Y."/>
            <person name="Lin W."/>
            <person name="Duan Y."/>
            <person name="Cao H."/>
            <person name="Xiong S."/>
            <person name="Wang X."/>
            <person name="Wei L."/>
            <person name="Li C."/>
            <person name="Ma Q."/>
            <person name="Ju M."/>
            <person name="Zhao R."/>
            <person name="Li G."/>
            <person name="Mu C."/>
            <person name="Tian Q."/>
            <person name="Mei H."/>
            <person name="Zhang T."/>
            <person name="Gao T."/>
            <person name="Zhang H."/>
        </authorList>
    </citation>
    <scope>NUCLEOTIDE SEQUENCE</scope>
    <source>
        <strain evidence="1">G02</strain>
    </source>
</reference>
<sequence length="132" mass="14830">MLGTGRFLSHSFSPLGWPLPATRTIDVTDQPHSSGRQLCSAFSADCQPVQLTSEIPVTRHSIFLLGGDYSLFPRVRLLQKISSLAQLLPFQSPPQILDPSLRFVDPLKFLILLKDFDQLNYIVFPKRSSLPH</sequence>
<evidence type="ECO:0000313" key="1">
    <source>
        <dbReference type="EMBL" id="KAL0291391.1"/>
    </source>
</evidence>
<dbReference type="AlphaFoldDB" id="A0AAW2J9Z1"/>
<accession>A0AAW2J9Z1</accession>
<reference evidence="1" key="1">
    <citation type="submission" date="2020-06" db="EMBL/GenBank/DDBJ databases">
        <authorList>
            <person name="Li T."/>
            <person name="Hu X."/>
            <person name="Zhang T."/>
            <person name="Song X."/>
            <person name="Zhang H."/>
            <person name="Dai N."/>
            <person name="Sheng W."/>
            <person name="Hou X."/>
            <person name="Wei L."/>
        </authorList>
    </citation>
    <scope>NUCLEOTIDE SEQUENCE</scope>
    <source>
        <strain evidence="1">G02</strain>
        <tissue evidence="1">Leaf</tissue>
    </source>
</reference>
<proteinExistence type="predicted"/>
<feature type="non-terminal residue" evidence="1">
    <location>
        <position position="132"/>
    </location>
</feature>
<gene>
    <name evidence="1" type="ORF">Sradi_7028100</name>
</gene>
<name>A0AAW2J9Z1_SESRA</name>
<protein>
    <submittedName>
        <fullName evidence="1">Uncharacterized protein</fullName>
    </submittedName>
</protein>
<comment type="caution">
    <text evidence="1">The sequence shown here is derived from an EMBL/GenBank/DDBJ whole genome shotgun (WGS) entry which is preliminary data.</text>
</comment>
<dbReference type="EMBL" id="JACGWJ010000540">
    <property type="protein sequence ID" value="KAL0291391.1"/>
    <property type="molecule type" value="Genomic_DNA"/>
</dbReference>
<organism evidence="1">
    <name type="scientific">Sesamum radiatum</name>
    <name type="common">Black benniseed</name>
    <dbReference type="NCBI Taxonomy" id="300843"/>
    <lineage>
        <taxon>Eukaryota</taxon>
        <taxon>Viridiplantae</taxon>
        <taxon>Streptophyta</taxon>
        <taxon>Embryophyta</taxon>
        <taxon>Tracheophyta</taxon>
        <taxon>Spermatophyta</taxon>
        <taxon>Magnoliopsida</taxon>
        <taxon>eudicotyledons</taxon>
        <taxon>Gunneridae</taxon>
        <taxon>Pentapetalae</taxon>
        <taxon>asterids</taxon>
        <taxon>lamiids</taxon>
        <taxon>Lamiales</taxon>
        <taxon>Pedaliaceae</taxon>
        <taxon>Sesamum</taxon>
    </lineage>
</organism>